<dbReference type="AlphaFoldDB" id="A0A1H0MBV4"/>
<dbReference type="EMBL" id="LT629711">
    <property type="protein sequence ID" value="SDO77919.1"/>
    <property type="molecule type" value="Genomic_DNA"/>
</dbReference>
<dbReference type="InterPro" id="IPR025355">
    <property type="entry name" value="DUF4259"/>
</dbReference>
<proteinExistence type="predicted"/>
<dbReference type="RefSeq" id="WP_157692865.1">
    <property type="nucleotide sequence ID" value="NZ_LT629711.1"/>
</dbReference>
<organism evidence="1 2">
    <name type="scientific">Pedococcus dokdonensis</name>
    <dbReference type="NCBI Taxonomy" id="443156"/>
    <lineage>
        <taxon>Bacteria</taxon>
        <taxon>Bacillati</taxon>
        <taxon>Actinomycetota</taxon>
        <taxon>Actinomycetes</taxon>
        <taxon>Micrococcales</taxon>
        <taxon>Intrasporangiaceae</taxon>
        <taxon>Pedococcus</taxon>
    </lineage>
</organism>
<accession>A0A1H0MBV4</accession>
<dbReference type="OrthoDB" id="73183at2"/>
<gene>
    <name evidence="1" type="ORF">SAMN04489867_0562</name>
</gene>
<dbReference type="STRING" id="443156.SAMN04489867_0562"/>
<evidence type="ECO:0008006" key="3">
    <source>
        <dbReference type="Google" id="ProtNLM"/>
    </source>
</evidence>
<evidence type="ECO:0000313" key="1">
    <source>
        <dbReference type="EMBL" id="SDO77919.1"/>
    </source>
</evidence>
<sequence length="137" mass="14917">MGATGPGPFDNDDALDFLDELEESDPAGRRALIESRIGEVVRGGDYVEAPLMAQAIAGAVLVAACDDIESVVGERNVPAWVDDEPLDVDDRLEELATRLLNRAMKPDDNELFDLWAESDGGERFTARLTHYLDALGE</sequence>
<dbReference type="Pfam" id="PF14078">
    <property type="entry name" value="DUF4259"/>
    <property type="match status" value="1"/>
</dbReference>
<reference evidence="2" key="1">
    <citation type="submission" date="2016-10" db="EMBL/GenBank/DDBJ databases">
        <authorList>
            <person name="Varghese N."/>
            <person name="Submissions S."/>
        </authorList>
    </citation>
    <scope>NUCLEOTIDE SEQUENCE [LARGE SCALE GENOMIC DNA]</scope>
    <source>
        <strain evidence="2">DSM 22329</strain>
    </source>
</reference>
<keyword evidence="2" id="KW-1185">Reference proteome</keyword>
<protein>
    <recommendedName>
        <fullName evidence="3">DUF4259 domain-containing protein</fullName>
    </recommendedName>
</protein>
<evidence type="ECO:0000313" key="2">
    <source>
        <dbReference type="Proteomes" id="UP000199077"/>
    </source>
</evidence>
<dbReference type="Proteomes" id="UP000199077">
    <property type="component" value="Chromosome I"/>
</dbReference>
<name>A0A1H0MBV4_9MICO</name>